<dbReference type="InterPro" id="IPR050754">
    <property type="entry name" value="FKBP4/5/8-like"/>
</dbReference>
<keyword evidence="10" id="KW-0677">Repeat</keyword>
<organism evidence="22 23">
    <name type="scientific">Stylonychia lemnae</name>
    <name type="common">Ciliate</name>
    <dbReference type="NCBI Taxonomy" id="5949"/>
    <lineage>
        <taxon>Eukaryota</taxon>
        <taxon>Sar</taxon>
        <taxon>Alveolata</taxon>
        <taxon>Ciliophora</taxon>
        <taxon>Intramacronucleata</taxon>
        <taxon>Spirotrichea</taxon>
        <taxon>Stichotrichia</taxon>
        <taxon>Sporadotrichida</taxon>
        <taxon>Oxytrichidae</taxon>
        <taxon>Stylonychinae</taxon>
        <taxon>Stylonychia</taxon>
    </lineage>
</organism>
<accession>A0A078AC94</accession>
<evidence type="ECO:0000256" key="17">
    <source>
        <dbReference type="ARBA" id="ARBA00023242"/>
    </source>
</evidence>
<evidence type="ECO:0000256" key="10">
    <source>
        <dbReference type="ARBA" id="ARBA00022737"/>
    </source>
</evidence>
<evidence type="ECO:0000313" key="23">
    <source>
        <dbReference type="Proteomes" id="UP000039865"/>
    </source>
</evidence>
<dbReference type="Pfam" id="PF07719">
    <property type="entry name" value="TPR_2"/>
    <property type="match status" value="1"/>
</dbReference>
<dbReference type="PANTHER" id="PTHR46512">
    <property type="entry name" value="PEPTIDYLPROLYL ISOMERASE"/>
    <property type="match status" value="1"/>
</dbReference>
<evidence type="ECO:0000259" key="21">
    <source>
        <dbReference type="PROSITE" id="PS50059"/>
    </source>
</evidence>
<comment type="subcellular location">
    <subcellularLocation>
        <location evidence="4">Cytoplasm</location>
        <location evidence="4">Cytoskeleton</location>
    </subcellularLocation>
    <subcellularLocation>
        <location evidence="5">Cytoplasm</location>
        <location evidence="5">Cytosol</location>
    </subcellularLocation>
    <subcellularLocation>
        <location evidence="3">Mitochondrion</location>
    </subcellularLocation>
    <subcellularLocation>
        <location evidence="2">Nucleus</location>
    </subcellularLocation>
</comment>
<sequence>MSSDQNQDLQEELKNETPIVESTTNNNDDVAMQGEEQEASSNQPTDDGGQDSDSMLDPPEQKVGEIQNIGWDNKIKKEIVDVGTGVKKPKLNYLCRISYDAYFYDHTVFDSSNGQLIQIGLGDISWPEGLWKGIQEMRQGEKAKIKIKKKYGFGRKENVDKLKFPVGYQEQGEKRERLMTKGIIYEVRLVDWVERVDIEANGNLMKTFLTKPSQREWEKPSEKDEVLISMSYYYDQQLPLFSIENRNTKMSHDDFTLTLKKILESCKRGEHSTIQVQSSFIKEEDEKLFYRLGERFKEDRDLIVEVKLHDYVKVEDWFNDDKCHKRILRKGKNASPNIDSNIKLRMRITVNGEVKLNNFSEGDPKELYNQLNMNEEQINELIQDESLYSFTLDKYVLPSVLIKVLKSMKRNEVTELVLRSHFDKLATNFPNQYFNQNELFKDLKEENSDVVQILLCLVDVDKPVYFYQLKVQGKLDRILTLKTTASEFFKAGNFKKAARIYQKINGHYNFGDVDNDHAKEEGKNEDFDKVKDELKKQKILSFMNLVVCKYKTKEYQSIIGITDQVIDMDPNNIKCYYFRGKAYLELKEFDNAVNAFQELTKIDPNYQEGKNELIRAKQIRKQFIENEQKKYSRIFS</sequence>
<dbReference type="GO" id="GO:0005739">
    <property type="term" value="C:mitochondrion"/>
    <property type="evidence" value="ECO:0007669"/>
    <property type="project" value="UniProtKB-SubCell"/>
</dbReference>
<evidence type="ECO:0000256" key="4">
    <source>
        <dbReference type="ARBA" id="ARBA00004245"/>
    </source>
</evidence>
<dbReference type="SMART" id="SM00028">
    <property type="entry name" value="TPR"/>
    <property type="match status" value="1"/>
</dbReference>
<keyword evidence="11 19" id="KW-0802">TPR repeat</keyword>
<dbReference type="InterPro" id="IPR013105">
    <property type="entry name" value="TPR_2"/>
</dbReference>
<evidence type="ECO:0000256" key="13">
    <source>
        <dbReference type="ARBA" id="ARBA00023110"/>
    </source>
</evidence>
<keyword evidence="23" id="KW-1185">Reference proteome</keyword>
<dbReference type="PROSITE" id="PS50005">
    <property type="entry name" value="TPR"/>
    <property type="match status" value="1"/>
</dbReference>
<dbReference type="GO" id="GO:0003755">
    <property type="term" value="F:peptidyl-prolyl cis-trans isomerase activity"/>
    <property type="evidence" value="ECO:0007669"/>
    <property type="project" value="UniProtKB-KW"/>
</dbReference>
<dbReference type="EC" id="5.2.1.8" evidence="18"/>
<dbReference type="OrthoDB" id="2423701at2759"/>
<dbReference type="InterPro" id="IPR046357">
    <property type="entry name" value="PPIase_dom_sf"/>
</dbReference>
<reference evidence="22 23" key="1">
    <citation type="submission" date="2014-06" db="EMBL/GenBank/DDBJ databases">
        <authorList>
            <person name="Swart Estienne"/>
        </authorList>
    </citation>
    <scope>NUCLEOTIDE SEQUENCE [LARGE SCALE GENOMIC DNA]</scope>
    <source>
        <strain evidence="22 23">130c</strain>
    </source>
</reference>
<evidence type="ECO:0000313" key="22">
    <source>
        <dbReference type="EMBL" id="CDW79222.1"/>
    </source>
</evidence>
<evidence type="ECO:0000256" key="6">
    <source>
        <dbReference type="ARBA" id="ARBA00022481"/>
    </source>
</evidence>
<evidence type="ECO:0000256" key="15">
    <source>
        <dbReference type="ARBA" id="ARBA00023212"/>
    </source>
</evidence>
<feature type="repeat" description="TPR" evidence="19">
    <location>
        <begin position="573"/>
        <end position="606"/>
    </location>
</feature>
<evidence type="ECO:0000256" key="8">
    <source>
        <dbReference type="ARBA" id="ARBA00022553"/>
    </source>
</evidence>
<evidence type="ECO:0000256" key="9">
    <source>
        <dbReference type="ARBA" id="ARBA00022701"/>
    </source>
</evidence>
<keyword evidence="9" id="KW-0493">Microtubule</keyword>
<evidence type="ECO:0000256" key="1">
    <source>
        <dbReference type="ARBA" id="ARBA00000971"/>
    </source>
</evidence>
<evidence type="ECO:0000256" key="16">
    <source>
        <dbReference type="ARBA" id="ARBA00023235"/>
    </source>
</evidence>
<keyword evidence="15" id="KW-0206">Cytoskeleton</keyword>
<dbReference type="InParanoid" id="A0A078AC94"/>
<dbReference type="Gene3D" id="3.10.50.40">
    <property type="match status" value="1"/>
</dbReference>
<dbReference type="GO" id="GO:0005829">
    <property type="term" value="C:cytosol"/>
    <property type="evidence" value="ECO:0007669"/>
    <property type="project" value="UniProtKB-SubCell"/>
</dbReference>
<feature type="region of interest" description="Disordered" evidence="20">
    <location>
        <begin position="1"/>
        <end position="68"/>
    </location>
</feature>
<evidence type="ECO:0000256" key="12">
    <source>
        <dbReference type="ARBA" id="ARBA00022990"/>
    </source>
</evidence>
<evidence type="ECO:0000256" key="20">
    <source>
        <dbReference type="SAM" id="MobiDB-lite"/>
    </source>
</evidence>
<evidence type="ECO:0000256" key="7">
    <source>
        <dbReference type="ARBA" id="ARBA00022490"/>
    </source>
</evidence>
<dbReference type="Proteomes" id="UP000039865">
    <property type="component" value="Unassembled WGS sequence"/>
</dbReference>
<dbReference type="GO" id="GO:0005634">
    <property type="term" value="C:nucleus"/>
    <property type="evidence" value="ECO:0007669"/>
    <property type="project" value="UniProtKB-SubCell"/>
</dbReference>
<proteinExistence type="predicted"/>
<evidence type="ECO:0000256" key="19">
    <source>
        <dbReference type="PROSITE-ProRule" id="PRU00339"/>
    </source>
</evidence>
<keyword evidence="8" id="KW-0597">Phosphoprotein</keyword>
<gene>
    <name evidence="22" type="primary">Contig16463.g17529</name>
    <name evidence="22" type="ORF">STYLEM_8208</name>
</gene>
<dbReference type="InterPro" id="IPR011990">
    <property type="entry name" value="TPR-like_helical_dom_sf"/>
</dbReference>
<dbReference type="Pfam" id="PF00254">
    <property type="entry name" value="FKBP_C"/>
    <property type="match status" value="1"/>
</dbReference>
<evidence type="ECO:0000256" key="18">
    <source>
        <dbReference type="PROSITE-ProRule" id="PRU00277"/>
    </source>
</evidence>
<dbReference type="InterPro" id="IPR001179">
    <property type="entry name" value="PPIase_FKBP_dom"/>
</dbReference>
<dbReference type="SUPFAM" id="SSF54534">
    <property type="entry name" value="FKBP-like"/>
    <property type="match status" value="1"/>
</dbReference>
<dbReference type="AlphaFoldDB" id="A0A078AC94"/>
<feature type="domain" description="PPIase FKBP-type" evidence="21">
    <location>
        <begin position="92"/>
        <end position="193"/>
    </location>
</feature>
<dbReference type="InterPro" id="IPR019734">
    <property type="entry name" value="TPR_rpt"/>
</dbReference>
<protein>
    <recommendedName>
        <fullName evidence="18">peptidylprolyl isomerase</fullName>
        <ecNumber evidence="18">5.2.1.8</ecNumber>
    </recommendedName>
</protein>
<keyword evidence="13 18" id="KW-0697">Rotamase</keyword>
<dbReference type="EMBL" id="CCKQ01007798">
    <property type="protein sequence ID" value="CDW79222.1"/>
    <property type="molecule type" value="Genomic_DNA"/>
</dbReference>
<evidence type="ECO:0000256" key="11">
    <source>
        <dbReference type="ARBA" id="ARBA00022803"/>
    </source>
</evidence>
<dbReference type="Gene3D" id="1.25.40.10">
    <property type="entry name" value="Tetratricopeptide repeat domain"/>
    <property type="match status" value="1"/>
</dbReference>
<keyword evidence="16 18" id="KW-0413">Isomerase</keyword>
<dbReference type="PROSITE" id="PS50059">
    <property type="entry name" value="FKBP_PPIASE"/>
    <property type="match status" value="1"/>
</dbReference>
<evidence type="ECO:0000256" key="14">
    <source>
        <dbReference type="ARBA" id="ARBA00023128"/>
    </source>
</evidence>
<dbReference type="SUPFAM" id="SSF48452">
    <property type="entry name" value="TPR-like"/>
    <property type="match status" value="1"/>
</dbReference>
<keyword evidence="17" id="KW-0539">Nucleus</keyword>
<keyword evidence="6" id="KW-0488">Methylation</keyword>
<evidence type="ECO:0000256" key="2">
    <source>
        <dbReference type="ARBA" id="ARBA00004123"/>
    </source>
</evidence>
<comment type="catalytic activity">
    <reaction evidence="1 18">
        <text>[protein]-peptidylproline (omega=180) = [protein]-peptidylproline (omega=0)</text>
        <dbReference type="Rhea" id="RHEA:16237"/>
        <dbReference type="Rhea" id="RHEA-COMP:10747"/>
        <dbReference type="Rhea" id="RHEA-COMP:10748"/>
        <dbReference type="ChEBI" id="CHEBI:83833"/>
        <dbReference type="ChEBI" id="CHEBI:83834"/>
        <dbReference type="EC" id="5.2.1.8"/>
    </reaction>
</comment>
<name>A0A078AC94_STYLE</name>
<evidence type="ECO:0000256" key="3">
    <source>
        <dbReference type="ARBA" id="ARBA00004173"/>
    </source>
</evidence>
<dbReference type="GO" id="GO:0005874">
    <property type="term" value="C:microtubule"/>
    <property type="evidence" value="ECO:0007669"/>
    <property type="project" value="UniProtKB-KW"/>
</dbReference>
<keyword evidence="7" id="KW-0963">Cytoplasm</keyword>
<keyword evidence="14" id="KW-0496">Mitochondrion</keyword>
<dbReference type="PROSITE" id="PS50293">
    <property type="entry name" value="TPR_REGION"/>
    <property type="match status" value="1"/>
</dbReference>
<dbReference type="PANTHER" id="PTHR46512:SF9">
    <property type="entry name" value="PEPTIDYLPROLYL ISOMERASE"/>
    <property type="match status" value="1"/>
</dbReference>
<keyword evidence="12" id="KW-0007">Acetylation</keyword>
<evidence type="ECO:0000256" key="5">
    <source>
        <dbReference type="ARBA" id="ARBA00004514"/>
    </source>
</evidence>